<evidence type="ECO:0000256" key="1">
    <source>
        <dbReference type="ARBA" id="ARBA00000083"/>
    </source>
</evidence>
<dbReference type="Pfam" id="PF16363">
    <property type="entry name" value="GDP_Man_Dehyd"/>
    <property type="match status" value="1"/>
</dbReference>
<dbReference type="Gene3D" id="3.90.25.10">
    <property type="entry name" value="UDP-galactose 4-epimerase, domain 1"/>
    <property type="match status" value="1"/>
</dbReference>
<dbReference type="EMBL" id="CP051677">
    <property type="protein sequence ID" value="QJD78393.1"/>
    <property type="molecule type" value="Genomic_DNA"/>
</dbReference>
<comment type="similarity">
    <text evidence="4 9">Belongs to the NAD(P)-dependent epimerase/dehydratase family.</text>
</comment>
<evidence type="ECO:0000256" key="7">
    <source>
        <dbReference type="ARBA" id="ARBA00023027"/>
    </source>
</evidence>
<comment type="subunit">
    <text evidence="9">Homodimer.</text>
</comment>
<evidence type="ECO:0000256" key="4">
    <source>
        <dbReference type="ARBA" id="ARBA00007637"/>
    </source>
</evidence>
<keyword evidence="8 9" id="KW-0413">Isomerase</keyword>
<dbReference type="InterPro" id="IPR016040">
    <property type="entry name" value="NAD(P)-bd_dom"/>
</dbReference>
<dbReference type="EC" id="5.1.3.2" evidence="5 9"/>
<proteinExistence type="inferred from homology"/>
<protein>
    <recommendedName>
        <fullName evidence="6 9">UDP-glucose 4-epimerase</fullName>
        <ecNumber evidence="5 9">5.1.3.2</ecNumber>
    </recommendedName>
</protein>
<evidence type="ECO:0000256" key="3">
    <source>
        <dbReference type="ARBA" id="ARBA00004947"/>
    </source>
</evidence>
<evidence type="ECO:0000256" key="5">
    <source>
        <dbReference type="ARBA" id="ARBA00013189"/>
    </source>
</evidence>
<dbReference type="Gene3D" id="3.40.50.720">
    <property type="entry name" value="NAD(P)-binding Rossmann-like Domain"/>
    <property type="match status" value="1"/>
</dbReference>
<dbReference type="InterPro" id="IPR005886">
    <property type="entry name" value="UDP_G4E"/>
</dbReference>
<dbReference type="PRINTS" id="PR01713">
    <property type="entry name" value="NUCEPIMERASE"/>
</dbReference>
<dbReference type="CDD" id="cd05247">
    <property type="entry name" value="UDP_G4E_1_SDR_e"/>
    <property type="match status" value="1"/>
</dbReference>
<comment type="catalytic activity">
    <reaction evidence="1 9">
        <text>UDP-alpha-D-glucose = UDP-alpha-D-galactose</text>
        <dbReference type="Rhea" id="RHEA:22168"/>
        <dbReference type="ChEBI" id="CHEBI:58885"/>
        <dbReference type="ChEBI" id="CHEBI:66914"/>
        <dbReference type="EC" id="5.1.3.2"/>
    </reaction>
</comment>
<keyword evidence="9" id="KW-0119">Carbohydrate metabolism</keyword>
<dbReference type="GO" id="GO:0003978">
    <property type="term" value="F:UDP-glucose 4-epimerase activity"/>
    <property type="evidence" value="ECO:0007669"/>
    <property type="project" value="UniProtKB-UniRule"/>
</dbReference>
<name>A0A7L5DMF9_9BACT</name>
<keyword evidence="12" id="KW-1185">Reference proteome</keyword>
<evidence type="ECO:0000313" key="11">
    <source>
        <dbReference type="EMBL" id="QJD78393.1"/>
    </source>
</evidence>
<keyword evidence="7 9" id="KW-0520">NAD</keyword>
<dbReference type="PANTHER" id="PTHR43725:SF47">
    <property type="entry name" value="UDP-GLUCOSE 4-EPIMERASE"/>
    <property type="match status" value="1"/>
</dbReference>
<evidence type="ECO:0000259" key="10">
    <source>
        <dbReference type="Pfam" id="PF16363"/>
    </source>
</evidence>
<dbReference type="InterPro" id="IPR036291">
    <property type="entry name" value="NAD(P)-bd_dom_sf"/>
</dbReference>
<evidence type="ECO:0000256" key="6">
    <source>
        <dbReference type="ARBA" id="ARBA00018569"/>
    </source>
</evidence>
<dbReference type="GO" id="GO:0006012">
    <property type="term" value="P:galactose metabolic process"/>
    <property type="evidence" value="ECO:0007669"/>
    <property type="project" value="UniProtKB-UniPathway"/>
</dbReference>
<feature type="domain" description="NAD(P)-binding" evidence="10">
    <location>
        <begin position="11"/>
        <end position="334"/>
    </location>
</feature>
<dbReference type="NCBIfam" id="TIGR01179">
    <property type="entry name" value="galE"/>
    <property type="match status" value="1"/>
</dbReference>
<evidence type="ECO:0000313" key="12">
    <source>
        <dbReference type="Proteomes" id="UP000501128"/>
    </source>
</evidence>
<dbReference type="RefSeq" id="WP_169550367.1">
    <property type="nucleotide sequence ID" value="NZ_CP051677.1"/>
</dbReference>
<sequence>MTSATHSPKILVTGGAGFIGSHTVVALVEAGFEPVIVDDLSNSLASVLNGLRAILGRDVPFYQANCNDRAAMQAIFEREALTGVIHFAAYKAVGESVAKPLDYYQNNLGSLLLLLDLMNEYKVHNLVFSSSCTVYGQPEHLPVTEETPRLPAQSPYGNTKAIGEDMIRDAVRANLPIKALALRYFNPIGAHPSAEIGELPLGVPANLVPFITQTAAGMRASLTVYGDDYNTPDGTCVRDYIHVVDLAEAHVQALRKLSETNADASYDIINIGTGRGETVLNVIKTFEEATGVSVNYSIGPRRPGDVEQVYADVSKSNRVLNWHTTHSLAEALRDAWRWQQKIGAKVAAS</sequence>
<evidence type="ECO:0000256" key="8">
    <source>
        <dbReference type="ARBA" id="ARBA00023235"/>
    </source>
</evidence>
<dbReference type="SUPFAM" id="SSF51735">
    <property type="entry name" value="NAD(P)-binding Rossmann-fold domains"/>
    <property type="match status" value="1"/>
</dbReference>
<evidence type="ECO:0000256" key="9">
    <source>
        <dbReference type="RuleBase" id="RU366046"/>
    </source>
</evidence>
<dbReference type="Proteomes" id="UP000501128">
    <property type="component" value="Chromosome"/>
</dbReference>
<comment type="cofactor">
    <cofactor evidence="2 9">
        <name>NAD(+)</name>
        <dbReference type="ChEBI" id="CHEBI:57540"/>
    </cofactor>
</comment>
<dbReference type="GO" id="GO:0005829">
    <property type="term" value="C:cytosol"/>
    <property type="evidence" value="ECO:0007669"/>
    <property type="project" value="TreeGrafter"/>
</dbReference>
<gene>
    <name evidence="11" type="primary">galE</name>
    <name evidence="11" type="ORF">HH216_08130</name>
</gene>
<reference evidence="11 12" key="1">
    <citation type="submission" date="2020-04" db="EMBL/GenBank/DDBJ databases">
        <title>Genome sequencing of novel species.</title>
        <authorList>
            <person name="Heo J."/>
            <person name="Kim S.-J."/>
            <person name="Kim J.-S."/>
            <person name="Hong S.-B."/>
            <person name="Kwon S.-W."/>
        </authorList>
    </citation>
    <scope>NUCLEOTIDE SEQUENCE [LARGE SCALE GENOMIC DNA]</scope>
    <source>
        <strain evidence="11 12">CJU-R4</strain>
    </source>
</reference>
<comment type="pathway">
    <text evidence="3 9">Carbohydrate metabolism; galactose metabolism.</text>
</comment>
<evidence type="ECO:0000256" key="2">
    <source>
        <dbReference type="ARBA" id="ARBA00001911"/>
    </source>
</evidence>
<accession>A0A7L5DMF9</accession>
<dbReference type="PANTHER" id="PTHR43725">
    <property type="entry name" value="UDP-GLUCOSE 4-EPIMERASE"/>
    <property type="match status" value="1"/>
</dbReference>
<dbReference type="UniPathway" id="UPA00214"/>
<dbReference type="KEGG" id="srho:HH216_08130"/>
<dbReference type="AlphaFoldDB" id="A0A7L5DMF9"/>
<organism evidence="11 12">
    <name type="scientific">Spirosoma rhododendri</name>
    <dbReference type="NCBI Taxonomy" id="2728024"/>
    <lineage>
        <taxon>Bacteria</taxon>
        <taxon>Pseudomonadati</taxon>
        <taxon>Bacteroidota</taxon>
        <taxon>Cytophagia</taxon>
        <taxon>Cytophagales</taxon>
        <taxon>Cytophagaceae</taxon>
        <taxon>Spirosoma</taxon>
    </lineage>
</organism>